<feature type="domain" description="Inner membrane component" evidence="2">
    <location>
        <begin position="4"/>
        <end position="54"/>
    </location>
</feature>
<comment type="caution">
    <text evidence="3">The sequence shown here is derived from an EMBL/GenBank/DDBJ whole genome shotgun (WGS) entry which is preliminary data.</text>
</comment>
<organism evidence="3 4">
    <name type="scientific">Bifidobacterium xylocopae</name>
    <dbReference type="NCBI Taxonomy" id="2493119"/>
    <lineage>
        <taxon>Bacteria</taxon>
        <taxon>Bacillati</taxon>
        <taxon>Actinomycetota</taxon>
        <taxon>Actinomycetes</taxon>
        <taxon>Bifidobacteriales</taxon>
        <taxon>Bifidobacteriaceae</taxon>
        <taxon>Bifidobacterium</taxon>
    </lineage>
</organism>
<feature type="transmembrane region" description="Helical" evidence="1">
    <location>
        <begin position="56"/>
        <end position="74"/>
    </location>
</feature>
<evidence type="ECO:0000313" key="4">
    <source>
        <dbReference type="Proteomes" id="UP000252345"/>
    </source>
</evidence>
<dbReference type="PANTHER" id="PTHR42903:SF1">
    <property type="entry name" value="INNER MEMBRANE PROTEIN YCCF"/>
    <property type="match status" value="1"/>
</dbReference>
<proteinExistence type="predicted"/>
<feature type="transmembrane region" description="Helical" evidence="1">
    <location>
        <begin position="80"/>
        <end position="101"/>
    </location>
</feature>
<dbReference type="EMBL" id="PDCH01000004">
    <property type="protein sequence ID" value="RBP99534.1"/>
    <property type="molecule type" value="Genomic_DNA"/>
</dbReference>
<dbReference type="InterPro" id="IPR005185">
    <property type="entry name" value="YccF"/>
</dbReference>
<protein>
    <recommendedName>
        <fullName evidence="2">Inner membrane component domain-containing protein</fullName>
    </recommendedName>
</protein>
<dbReference type="PANTHER" id="PTHR42903">
    <property type="entry name" value="INNER MEMBRANE PROTEIN YCCF"/>
    <property type="match status" value="1"/>
</dbReference>
<dbReference type="OrthoDB" id="3238663at2"/>
<keyword evidence="1" id="KW-0812">Transmembrane</keyword>
<dbReference type="PIRSF" id="PIRSF028777">
    <property type="entry name" value="UCP028777"/>
    <property type="match status" value="1"/>
</dbReference>
<sequence length="123" mass="13095">MRVIGNIIWWILGGLLLAAAWALIAVLLCLTVIGIPLGMQAFKLAGLTLAPFGKTVAYGGGLGSTFANIIWILLVGWWMAVGYLAAGLANMVTIIGIPFGIQSIKMAQLALMPFGSRVVRRLR</sequence>
<reference evidence="3 4" key="1">
    <citation type="submission" date="2017-10" db="EMBL/GenBank/DDBJ databases">
        <title>Bifidobacterium xylocopum sp. nov. and Bifidobacterium aemilianum sp. nov., from the carpenter bee (Xylocopa violacea) digestive tract.</title>
        <authorList>
            <person name="Alberoni D."/>
            <person name="Baffoni L."/>
            <person name="Di Gioia D."/>
            <person name="Gaggia F."/>
            <person name="Biavati B."/>
        </authorList>
    </citation>
    <scope>NUCLEOTIDE SEQUENCE [LARGE SCALE GENOMIC DNA]</scope>
    <source>
        <strain evidence="3 4">XV2</strain>
    </source>
</reference>
<keyword evidence="4" id="KW-1185">Reference proteome</keyword>
<name>A0A366KCW1_9BIFI</name>
<dbReference type="RefSeq" id="WP_113853146.1">
    <property type="nucleotide sequence ID" value="NZ_PDCH01000004.1"/>
</dbReference>
<dbReference type="Pfam" id="PF03733">
    <property type="entry name" value="YccF"/>
    <property type="match status" value="2"/>
</dbReference>
<dbReference type="InterPro" id="IPR052937">
    <property type="entry name" value="Inner_membrane_protein"/>
</dbReference>
<accession>A0A366KCW1</accession>
<gene>
    <name evidence="3" type="ORF">CRD59_03125</name>
</gene>
<evidence type="ECO:0000313" key="3">
    <source>
        <dbReference type="EMBL" id="RBP99534.1"/>
    </source>
</evidence>
<evidence type="ECO:0000256" key="1">
    <source>
        <dbReference type="SAM" id="Phobius"/>
    </source>
</evidence>
<dbReference type="AlphaFoldDB" id="A0A366KCW1"/>
<dbReference type="NCBIfam" id="NF008740">
    <property type="entry name" value="PRK11770.1-2"/>
    <property type="match status" value="1"/>
</dbReference>
<evidence type="ECO:0000259" key="2">
    <source>
        <dbReference type="Pfam" id="PF03733"/>
    </source>
</evidence>
<feature type="domain" description="Inner membrane component" evidence="2">
    <location>
        <begin position="67"/>
        <end position="115"/>
    </location>
</feature>
<dbReference type="GO" id="GO:0005886">
    <property type="term" value="C:plasma membrane"/>
    <property type="evidence" value="ECO:0007669"/>
    <property type="project" value="TreeGrafter"/>
</dbReference>
<keyword evidence="1" id="KW-0472">Membrane</keyword>
<dbReference type="InterPro" id="IPR031308">
    <property type="entry name" value="UCP028777"/>
</dbReference>
<dbReference type="Proteomes" id="UP000252345">
    <property type="component" value="Unassembled WGS sequence"/>
</dbReference>
<feature type="transmembrane region" description="Helical" evidence="1">
    <location>
        <begin position="6"/>
        <end position="35"/>
    </location>
</feature>
<keyword evidence="1" id="KW-1133">Transmembrane helix</keyword>